<keyword evidence="11" id="KW-1185">Reference proteome</keyword>
<dbReference type="EMBL" id="CAKLPX010000003">
    <property type="protein sequence ID" value="CAH0992391.1"/>
    <property type="molecule type" value="Genomic_DNA"/>
</dbReference>
<organism evidence="10 11">
    <name type="scientific">Sinobacterium norvegicum</name>
    <dbReference type="NCBI Taxonomy" id="1641715"/>
    <lineage>
        <taxon>Bacteria</taxon>
        <taxon>Pseudomonadati</taxon>
        <taxon>Pseudomonadota</taxon>
        <taxon>Gammaproteobacteria</taxon>
        <taxon>Cellvibrionales</taxon>
        <taxon>Spongiibacteraceae</taxon>
        <taxon>Sinobacterium</taxon>
    </lineage>
</organism>
<evidence type="ECO:0000256" key="4">
    <source>
        <dbReference type="ARBA" id="ARBA00022573"/>
    </source>
</evidence>
<sequence length="495" mass="54114">MTISNTQIPTLMIQGTTSDAGKSVLTTAICRALYHRGYKIAPFKPQNMALNSAVTVDGGEIGRAQAVQAQACKLAPHTDMNPILLKPNTDIGAQVIIHGQAIGDMNARRYHEYKLEAMQYVLQSHARLGEQYQAVIVEGAGSPAEINLREHDIANMGFAEAVDCPVILVADIDRGGVFAHLVGTLELLSDSERKRVVGMVINRFRGDVSLLQPGNDWLEQRTGIPVLGVLPYLMDFHLEAEDAIEQSQISDHAEIKVIVPLLPRISNHTDFDALRLHPQVDLQFVRAGEGIPAADLIILPGTKNVRNDLAMLREWGWAEAIDKHLRYGGKLMAICGGYQMLGQAIHDPEGIESAPGSSRGLALLDIETTLEQHKQLKQVTGTLFNGAAISGYEIHAGMTTGSDLNKPAVKLDNGTDDGVISADQQIFGCYLHGLFDHPEACEALLKWAGINEVETIDYDARREHDIDRIAASVDEHLDMERIITAIGFRHEDTPS</sequence>
<dbReference type="InterPro" id="IPR033949">
    <property type="entry name" value="CobQ_GATase1"/>
</dbReference>
<dbReference type="NCBIfam" id="NF001989">
    <property type="entry name" value="PRK00784.1"/>
    <property type="match status" value="1"/>
</dbReference>
<dbReference type="RefSeq" id="WP_237445081.1">
    <property type="nucleotide sequence ID" value="NZ_CAKLPX010000003.1"/>
</dbReference>
<dbReference type="InterPro" id="IPR029062">
    <property type="entry name" value="Class_I_gatase-like"/>
</dbReference>
<dbReference type="InterPro" id="IPR047045">
    <property type="entry name" value="CobQ_N"/>
</dbReference>
<comment type="pathway">
    <text evidence="1 7">Cofactor biosynthesis; adenosylcobalamin biosynthesis.</text>
</comment>
<reference evidence="10" key="1">
    <citation type="submission" date="2021-12" db="EMBL/GenBank/DDBJ databases">
        <authorList>
            <person name="Rodrigo-Torres L."/>
            <person name="Arahal R. D."/>
            <person name="Lucena T."/>
        </authorList>
    </citation>
    <scope>NUCLEOTIDE SEQUENCE</scope>
    <source>
        <strain evidence="10">CECT 8267</strain>
    </source>
</reference>
<comment type="function">
    <text evidence="6 7">Catalyzes amidations at positions B, D, E, and G on adenosylcobyrinic A,C-diamide. NH(2) groups are provided by glutamine, and one molecule of ATP is hydrogenolyzed for each amidation.</text>
</comment>
<evidence type="ECO:0000256" key="1">
    <source>
        <dbReference type="ARBA" id="ARBA00004953"/>
    </source>
</evidence>
<accession>A0ABM9AGQ1</accession>
<dbReference type="Proteomes" id="UP000838100">
    <property type="component" value="Unassembled WGS sequence"/>
</dbReference>
<dbReference type="PROSITE" id="PS51274">
    <property type="entry name" value="GATASE_COBBQ"/>
    <property type="match status" value="1"/>
</dbReference>
<dbReference type="NCBIfam" id="TIGR00313">
    <property type="entry name" value="cobQ"/>
    <property type="match status" value="1"/>
</dbReference>
<name>A0ABM9AGQ1_9GAMM</name>
<evidence type="ECO:0000256" key="6">
    <source>
        <dbReference type="ARBA" id="ARBA00025166"/>
    </source>
</evidence>
<dbReference type="SUPFAM" id="SSF52317">
    <property type="entry name" value="Class I glutamine amidotransferase-like"/>
    <property type="match status" value="1"/>
</dbReference>
<proteinExistence type="inferred from homology"/>
<dbReference type="PANTHER" id="PTHR21343">
    <property type="entry name" value="DETHIOBIOTIN SYNTHETASE"/>
    <property type="match status" value="1"/>
</dbReference>
<feature type="active site" evidence="7">
    <location>
        <position position="432"/>
    </location>
</feature>
<dbReference type="HAMAP" id="MF_00028">
    <property type="entry name" value="CobQ"/>
    <property type="match status" value="1"/>
</dbReference>
<evidence type="ECO:0000256" key="2">
    <source>
        <dbReference type="ARBA" id="ARBA00006205"/>
    </source>
</evidence>
<dbReference type="PANTHER" id="PTHR21343:SF1">
    <property type="entry name" value="COBYRIC ACID SYNTHASE"/>
    <property type="match status" value="1"/>
</dbReference>
<dbReference type="CDD" id="cd05389">
    <property type="entry name" value="CobQ_N"/>
    <property type="match status" value="1"/>
</dbReference>
<feature type="active site" description="Nucleophile" evidence="7">
    <location>
        <position position="335"/>
    </location>
</feature>
<dbReference type="Gene3D" id="3.40.50.300">
    <property type="entry name" value="P-loop containing nucleotide triphosphate hydrolases"/>
    <property type="match status" value="1"/>
</dbReference>
<dbReference type="SUPFAM" id="SSF52540">
    <property type="entry name" value="P-loop containing nucleoside triphosphate hydrolases"/>
    <property type="match status" value="1"/>
</dbReference>
<evidence type="ECO:0000259" key="8">
    <source>
        <dbReference type="Pfam" id="PF01656"/>
    </source>
</evidence>
<gene>
    <name evidence="7 10" type="primary">cobQ</name>
    <name evidence="10" type="ORF">SIN8267_02510</name>
</gene>
<dbReference type="Pfam" id="PF01656">
    <property type="entry name" value="CbiA"/>
    <property type="match status" value="1"/>
</dbReference>
<evidence type="ECO:0000313" key="11">
    <source>
        <dbReference type="Proteomes" id="UP000838100"/>
    </source>
</evidence>
<dbReference type="InterPro" id="IPR011698">
    <property type="entry name" value="GATase_3"/>
</dbReference>
<feature type="domain" description="CobB/CobQ-like glutamine amidotransferase" evidence="9">
    <location>
        <begin position="256"/>
        <end position="438"/>
    </location>
</feature>
<keyword evidence="4 7" id="KW-0169">Cobalamin biosynthesis</keyword>
<keyword evidence="5 7" id="KW-0315">Glutamine amidotransferase</keyword>
<comment type="caution">
    <text evidence="10">The sequence shown here is derived from an EMBL/GenBank/DDBJ whole genome shotgun (WGS) entry which is preliminary data.</text>
</comment>
<feature type="domain" description="CobQ/CobB/MinD/ParA nucleotide binding" evidence="8">
    <location>
        <begin position="11"/>
        <end position="236"/>
    </location>
</feature>
<comment type="similarity">
    <text evidence="2 7">Belongs to the CobB/CobQ family. CobQ subfamily.</text>
</comment>
<evidence type="ECO:0000256" key="5">
    <source>
        <dbReference type="ARBA" id="ARBA00022962"/>
    </source>
</evidence>
<protein>
    <recommendedName>
        <fullName evidence="3 7">Cobyric acid synthase</fullName>
    </recommendedName>
</protein>
<dbReference type="Pfam" id="PF07685">
    <property type="entry name" value="GATase_3"/>
    <property type="match status" value="1"/>
</dbReference>
<dbReference type="InterPro" id="IPR004459">
    <property type="entry name" value="CobQ_synth"/>
</dbReference>
<dbReference type="CDD" id="cd01750">
    <property type="entry name" value="GATase1_CobQ"/>
    <property type="match status" value="1"/>
</dbReference>
<evidence type="ECO:0000256" key="7">
    <source>
        <dbReference type="HAMAP-Rule" id="MF_00028"/>
    </source>
</evidence>
<dbReference type="InterPro" id="IPR027417">
    <property type="entry name" value="P-loop_NTPase"/>
</dbReference>
<evidence type="ECO:0000256" key="3">
    <source>
        <dbReference type="ARBA" id="ARBA00019833"/>
    </source>
</evidence>
<dbReference type="InterPro" id="IPR002586">
    <property type="entry name" value="CobQ/CobB/MinD/ParA_Nub-bd_dom"/>
</dbReference>
<evidence type="ECO:0000259" key="9">
    <source>
        <dbReference type="Pfam" id="PF07685"/>
    </source>
</evidence>
<evidence type="ECO:0000313" key="10">
    <source>
        <dbReference type="EMBL" id="CAH0992391.1"/>
    </source>
</evidence>
<dbReference type="Gene3D" id="3.40.50.880">
    <property type="match status" value="1"/>
</dbReference>